<dbReference type="SUPFAM" id="SSF161098">
    <property type="entry name" value="MetI-like"/>
    <property type="match status" value="1"/>
</dbReference>
<feature type="transmembrane region" description="Helical" evidence="7">
    <location>
        <begin position="179"/>
        <end position="203"/>
    </location>
</feature>
<dbReference type="InterPro" id="IPR035906">
    <property type="entry name" value="MetI-like_sf"/>
</dbReference>
<dbReference type="Proteomes" id="UP000322634">
    <property type="component" value="Unassembled WGS sequence"/>
</dbReference>
<dbReference type="PANTHER" id="PTHR30151">
    <property type="entry name" value="ALKANE SULFONATE ABC TRANSPORTER-RELATED, MEMBRANE SUBUNIT"/>
    <property type="match status" value="1"/>
</dbReference>
<evidence type="ECO:0000256" key="3">
    <source>
        <dbReference type="ARBA" id="ARBA00022475"/>
    </source>
</evidence>
<comment type="subcellular location">
    <subcellularLocation>
        <location evidence="1 7">Cell membrane</location>
        <topology evidence="1 7">Multi-pass membrane protein</topology>
    </subcellularLocation>
</comment>
<evidence type="ECO:0000313" key="9">
    <source>
        <dbReference type="EMBL" id="TYC13207.1"/>
    </source>
</evidence>
<sequence>MARRERLTVVAIQLGLAAVVLAVWIYQTRIGRVSPILLPQPERVLEEFPDLLRDPDFWSSLKVTVLELAGAFGVATAAGLLVGAVVGAWAPAARVATPLLAWAQTVPIILFYPICILIFGIGPMSKLAFGGFYGFFPIAANTVLAISTVPPRYLTAAAALGASRRHVITRVLIPAARPLILAGVRLGAALCLIGVLAGELLGSTEGLGYKIASASGGFKTPELYAYITVALVLVAIFNLAITRTEDRNAQV</sequence>
<dbReference type="CDD" id="cd06261">
    <property type="entry name" value="TM_PBP2"/>
    <property type="match status" value="1"/>
</dbReference>
<evidence type="ECO:0000256" key="6">
    <source>
        <dbReference type="ARBA" id="ARBA00023136"/>
    </source>
</evidence>
<feature type="transmembrane region" description="Helical" evidence="7">
    <location>
        <begin position="127"/>
        <end position="146"/>
    </location>
</feature>
<dbReference type="PROSITE" id="PS50928">
    <property type="entry name" value="ABC_TM1"/>
    <property type="match status" value="1"/>
</dbReference>
<feature type="transmembrane region" description="Helical" evidence="7">
    <location>
        <begin position="99"/>
        <end position="121"/>
    </location>
</feature>
<dbReference type="EMBL" id="VSFF01000008">
    <property type="protein sequence ID" value="TYC13207.1"/>
    <property type="molecule type" value="Genomic_DNA"/>
</dbReference>
<feature type="transmembrane region" description="Helical" evidence="7">
    <location>
        <begin position="7"/>
        <end position="26"/>
    </location>
</feature>
<organism evidence="9 10">
    <name type="scientific">Actinomadura syzygii</name>
    <dbReference type="NCBI Taxonomy" id="1427538"/>
    <lineage>
        <taxon>Bacteria</taxon>
        <taxon>Bacillati</taxon>
        <taxon>Actinomycetota</taxon>
        <taxon>Actinomycetes</taxon>
        <taxon>Streptosporangiales</taxon>
        <taxon>Thermomonosporaceae</taxon>
        <taxon>Actinomadura</taxon>
    </lineage>
</organism>
<reference evidence="9 10" key="1">
    <citation type="submission" date="2019-08" db="EMBL/GenBank/DDBJ databases">
        <title>Actinomadura sp. nov. CYP1-5 isolated from mountain soil.</title>
        <authorList>
            <person name="Songsumanus A."/>
            <person name="Kuncharoen N."/>
            <person name="Kudo T."/>
            <person name="Yuki M."/>
            <person name="Igarashi Y."/>
            <person name="Tanasupawat S."/>
        </authorList>
    </citation>
    <scope>NUCLEOTIDE SEQUENCE [LARGE SCALE GENOMIC DNA]</scope>
    <source>
        <strain evidence="9 10">GKU157</strain>
    </source>
</reference>
<evidence type="ECO:0000256" key="4">
    <source>
        <dbReference type="ARBA" id="ARBA00022692"/>
    </source>
</evidence>
<dbReference type="PANTHER" id="PTHR30151:SF0">
    <property type="entry name" value="ABC TRANSPORTER PERMEASE PROTEIN MJ0413-RELATED"/>
    <property type="match status" value="1"/>
</dbReference>
<feature type="domain" description="ABC transmembrane type-1" evidence="8">
    <location>
        <begin position="57"/>
        <end position="245"/>
    </location>
</feature>
<dbReference type="Gene3D" id="1.10.3720.10">
    <property type="entry name" value="MetI-like"/>
    <property type="match status" value="1"/>
</dbReference>
<feature type="transmembrane region" description="Helical" evidence="7">
    <location>
        <begin position="68"/>
        <end position="92"/>
    </location>
</feature>
<dbReference type="InterPro" id="IPR000515">
    <property type="entry name" value="MetI-like"/>
</dbReference>
<dbReference type="OrthoDB" id="3173654at2"/>
<evidence type="ECO:0000256" key="5">
    <source>
        <dbReference type="ARBA" id="ARBA00022989"/>
    </source>
</evidence>
<comment type="similarity">
    <text evidence="7">Belongs to the binding-protein-dependent transport system permease family.</text>
</comment>
<keyword evidence="5 7" id="KW-1133">Transmembrane helix</keyword>
<keyword evidence="10" id="KW-1185">Reference proteome</keyword>
<dbReference type="AlphaFoldDB" id="A0A5D0U563"/>
<accession>A0A5D0U563</accession>
<keyword evidence="3" id="KW-1003">Cell membrane</keyword>
<evidence type="ECO:0000256" key="1">
    <source>
        <dbReference type="ARBA" id="ARBA00004651"/>
    </source>
</evidence>
<name>A0A5D0U563_9ACTN</name>
<evidence type="ECO:0000256" key="7">
    <source>
        <dbReference type="RuleBase" id="RU363032"/>
    </source>
</evidence>
<dbReference type="Pfam" id="PF00528">
    <property type="entry name" value="BPD_transp_1"/>
    <property type="match status" value="1"/>
</dbReference>
<proteinExistence type="inferred from homology"/>
<gene>
    <name evidence="9" type="ORF">FXF65_22145</name>
</gene>
<dbReference type="GO" id="GO:0055085">
    <property type="term" value="P:transmembrane transport"/>
    <property type="evidence" value="ECO:0007669"/>
    <property type="project" value="InterPro"/>
</dbReference>
<evidence type="ECO:0000256" key="2">
    <source>
        <dbReference type="ARBA" id="ARBA00022448"/>
    </source>
</evidence>
<evidence type="ECO:0000259" key="8">
    <source>
        <dbReference type="PROSITE" id="PS50928"/>
    </source>
</evidence>
<evidence type="ECO:0000313" key="10">
    <source>
        <dbReference type="Proteomes" id="UP000322634"/>
    </source>
</evidence>
<comment type="caution">
    <text evidence="9">The sequence shown here is derived from an EMBL/GenBank/DDBJ whole genome shotgun (WGS) entry which is preliminary data.</text>
</comment>
<keyword evidence="2 7" id="KW-0813">Transport</keyword>
<feature type="transmembrane region" description="Helical" evidence="7">
    <location>
        <begin position="223"/>
        <end position="241"/>
    </location>
</feature>
<keyword evidence="6 7" id="KW-0472">Membrane</keyword>
<keyword evidence="4 7" id="KW-0812">Transmembrane</keyword>
<dbReference type="RefSeq" id="WP_148351901.1">
    <property type="nucleotide sequence ID" value="NZ_JBHSBF010000034.1"/>
</dbReference>
<dbReference type="GO" id="GO:0005886">
    <property type="term" value="C:plasma membrane"/>
    <property type="evidence" value="ECO:0007669"/>
    <property type="project" value="UniProtKB-SubCell"/>
</dbReference>
<protein>
    <submittedName>
        <fullName evidence="9">ABC transporter permease</fullName>
    </submittedName>
</protein>